<dbReference type="KEGG" id="rht:NT26_2801"/>
<feature type="transmembrane region" description="Helical" evidence="1">
    <location>
        <begin position="41"/>
        <end position="60"/>
    </location>
</feature>
<dbReference type="STRING" id="1125847.NT26_2801"/>
<sequence>MSGEGGRSPAVAAALIFVGFMTLFFVMPPIMIWLAETFSPYLAAAFGVLAVASFFLIFWLRARHQRRKTDV</sequence>
<dbReference type="EMBL" id="FO082820">
    <property type="protein sequence ID" value="CCF20525.1"/>
    <property type="molecule type" value="Genomic_DNA"/>
</dbReference>
<organism evidence="2 3">
    <name type="scientific">Pseudorhizobium banfieldiae</name>
    <dbReference type="NCBI Taxonomy" id="1125847"/>
    <lineage>
        <taxon>Bacteria</taxon>
        <taxon>Pseudomonadati</taxon>
        <taxon>Pseudomonadota</taxon>
        <taxon>Alphaproteobacteria</taxon>
        <taxon>Hyphomicrobiales</taxon>
        <taxon>Rhizobiaceae</taxon>
        <taxon>Rhizobium/Agrobacterium group</taxon>
        <taxon>Pseudorhizobium</taxon>
    </lineage>
</organism>
<proteinExistence type="predicted"/>
<keyword evidence="1" id="KW-0812">Transmembrane</keyword>
<dbReference type="Proteomes" id="UP000010792">
    <property type="component" value="Chromosome"/>
</dbReference>
<evidence type="ECO:0000256" key="1">
    <source>
        <dbReference type="SAM" id="Phobius"/>
    </source>
</evidence>
<feature type="transmembrane region" description="Helical" evidence="1">
    <location>
        <begin position="12"/>
        <end position="35"/>
    </location>
</feature>
<evidence type="ECO:0008006" key="4">
    <source>
        <dbReference type="Google" id="ProtNLM"/>
    </source>
</evidence>
<gene>
    <name evidence="2" type="ORF">NT26_2801</name>
</gene>
<evidence type="ECO:0000313" key="2">
    <source>
        <dbReference type="EMBL" id="CCF20525.1"/>
    </source>
</evidence>
<dbReference type="OrthoDB" id="8451465at2"/>
<accession>L0NHG5</accession>
<dbReference type="RefSeq" id="WP_052639436.1">
    <property type="nucleotide sequence ID" value="NZ_FO082820.1"/>
</dbReference>
<keyword evidence="1" id="KW-1133">Transmembrane helix</keyword>
<reference evidence="2 3" key="1">
    <citation type="journal article" date="2013" name="Genome Biol. Evol.">
        <title>Life in an arsenic-containing gold mine: genome and physiology of the autotrophic arsenite-oxidizing bacterium rhizobium sp. NT-26.</title>
        <authorList>
            <person name="Andres J."/>
            <person name="Arsene-Ploetze F."/>
            <person name="Barbe V."/>
            <person name="Brochier-Armanet C."/>
            <person name="Cleiss-Arnold J."/>
            <person name="Coppee J.Y."/>
            <person name="Dillies M.A."/>
            <person name="Geist"/>
            <person name="L"/>
            <person name="Joublin A."/>
            <person name="Koechler S."/>
            <person name="Lassalle F."/>
            <person name="Marchal M."/>
            <person name="Medigue C."/>
            <person name="Muller D."/>
            <person name="Nesme X."/>
            <person name="Plewniak F."/>
            <person name="Proux C."/>
            <person name="Ramirez-Bahena M.H."/>
            <person name="Schenowitz C."/>
            <person name="Sismeiro O."/>
            <person name="Vallenet D."/>
            <person name="Santini J.M."/>
            <person name="Bertin P.N."/>
        </authorList>
    </citation>
    <scope>NUCLEOTIDE SEQUENCE [LARGE SCALE GENOMIC DNA]</scope>
    <source>
        <strain evidence="2 3">NT-26</strain>
    </source>
</reference>
<name>L0NHG5_9HYPH</name>
<evidence type="ECO:0000313" key="3">
    <source>
        <dbReference type="Proteomes" id="UP000010792"/>
    </source>
</evidence>
<keyword evidence="3" id="KW-1185">Reference proteome</keyword>
<keyword evidence="1" id="KW-0472">Membrane</keyword>
<protein>
    <recommendedName>
        <fullName evidence="4">Intracellular growth attenuator family protein</fullName>
    </recommendedName>
</protein>
<dbReference type="AlphaFoldDB" id="L0NHG5"/>